<evidence type="ECO:0000256" key="3">
    <source>
        <dbReference type="ARBA" id="ARBA00022617"/>
    </source>
</evidence>
<dbReference type="InterPro" id="IPR002401">
    <property type="entry name" value="Cyt_P450_E_grp-I"/>
</dbReference>
<evidence type="ECO:0000256" key="4">
    <source>
        <dbReference type="ARBA" id="ARBA00022723"/>
    </source>
</evidence>
<dbReference type="RefSeq" id="XP_033682867.1">
    <property type="nucleotide sequence ID" value="XM_033831023.1"/>
</dbReference>
<comment type="cofactor">
    <cofactor evidence="1 6">
        <name>heme</name>
        <dbReference type="ChEBI" id="CHEBI:30413"/>
    </cofactor>
</comment>
<proteinExistence type="inferred from homology"/>
<feature type="binding site" description="axial binding residue" evidence="6">
    <location>
        <position position="464"/>
    </location>
    <ligand>
        <name>heme</name>
        <dbReference type="ChEBI" id="CHEBI:30413"/>
    </ligand>
    <ligandPart>
        <name>Fe</name>
        <dbReference type="ChEBI" id="CHEBI:18248"/>
    </ligandPart>
</feature>
<dbReference type="GO" id="GO:0004497">
    <property type="term" value="F:monooxygenase activity"/>
    <property type="evidence" value="ECO:0007669"/>
    <property type="project" value="UniProtKB-KW"/>
</dbReference>
<comment type="similarity">
    <text evidence="2">Belongs to the cytochrome P450 family.</text>
</comment>
<gene>
    <name evidence="8" type="ORF">BU26DRAFT_531382</name>
</gene>
<dbReference type="GeneID" id="54584353"/>
<dbReference type="PANTHER" id="PTHR24305:SF210">
    <property type="entry name" value="CYTOCHROME P450 MONOOXYGENASE ASQL-RELATED"/>
    <property type="match status" value="1"/>
</dbReference>
<keyword evidence="7" id="KW-0812">Transmembrane</keyword>
<evidence type="ECO:0000256" key="2">
    <source>
        <dbReference type="ARBA" id="ARBA00010617"/>
    </source>
</evidence>
<dbReference type="GO" id="GO:0005506">
    <property type="term" value="F:iron ion binding"/>
    <property type="evidence" value="ECO:0007669"/>
    <property type="project" value="InterPro"/>
</dbReference>
<dbReference type="InterPro" id="IPR001128">
    <property type="entry name" value="Cyt_P450"/>
</dbReference>
<dbReference type="Proteomes" id="UP000800094">
    <property type="component" value="Unassembled WGS sequence"/>
</dbReference>
<dbReference type="CDD" id="cd11058">
    <property type="entry name" value="CYP60B-like"/>
    <property type="match status" value="1"/>
</dbReference>
<keyword evidence="7" id="KW-0472">Membrane</keyword>
<dbReference type="Gene3D" id="1.10.630.10">
    <property type="entry name" value="Cytochrome P450"/>
    <property type="match status" value="1"/>
</dbReference>
<accession>A0A6A6IED3</accession>
<dbReference type="EMBL" id="ML987196">
    <property type="protein sequence ID" value="KAF2247863.1"/>
    <property type="molecule type" value="Genomic_DNA"/>
</dbReference>
<dbReference type="GO" id="GO:0020037">
    <property type="term" value="F:heme binding"/>
    <property type="evidence" value="ECO:0007669"/>
    <property type="project" value="InterPro"/>
</dbReference>
<dbReference type="PRINTS" id="PR00385">
    <property type="entry name" value="P450"/>
</dbReference>
<dbReference type="OrthoDB" id="1470350at2759"/>
<dbReference type="PANTHER" id="PTHR24305">
    <property type="entry name" value="CYTOCHROME P450"/>
    <property type="match status" value="1"/>
</dbReference>
<dbReference type="AlphaFoldDB" id="A0A6A6IED3"/>
<evidence type="ECO:0000256" key="5">
    <source>
        <dbReference type="ARBA" id="ARBA00023004"/>
    </source>
</evidence>
<keyword evidence="8" id="KW-0503">Monooxygenase</keyword>
<name>A0A6A6IED3_9PLEO</name>
<evidence type="ECO:0000313" key="8">
    <source>
        <dbReference type="EMBL" id="KAF2247863.1"/>
    </source>
</evidence>
<evidence type="ECO:0000256" key="1">
    <source>
        <dbReference type="ARBA" id="ARBA00001971"/>
    </source>
</evidence>
<dbReference type="InterPro" id="IPR036396">
    <property type="entry name" value="Cyt_P450_sf"/>
</dbReference>
<keyword evidence="5 6" id="KW-0408">Iron</keyword>
<dbReference type="GO" id="GO:0016705">
    <property type="term" value="F:oxidoreductase activity, acting on paired donors, with incorporation or reduction of molecular oxygen"/>
    <property type="evidence" value="ECO:0007669"/>
    <property type="project" value="InterPro"/>
</dbReference>
<keyword evidence="8" id="KW-0560">Oxidoreductase</keyword>
<keyword evidence="4 6" id="KW-0479">Metal-binding</keyword>
<dbReference type="SUPFAM" id="SSF48264">
    <property type="entry name" value="Cytochrome P450"/>
    <property type="match status" value="1"/>
</dbReference>
<reference evidence="8" key="1">
    <citation type="journal article" date="2020" name="Stud. Mycol.">
        <title>101 Dothideomycetes genomes: a test case for predicting lifestyles and emergence of pathogens.</title>
        <authorList>
            <person name="Haridas S."/>
            <person name="Albert R."/>
            <person name="Binder M."/>
            <person name="Bloem J."/>
            <person name="Labutti K."/>
            <person name="Salamov A."/>
            <person name="Andreopoulos B."/>
            <person name="Baker S."/>
            <person name="Barry K."/>
            <person name="Bills G."/>
            <person name="Bluhm B."/>
            <person name="Cannon C."/>
            <person name="Castanera R."/>
            <person name="Culley D."/>
            <person name="Daum C."/>
            <person name="Ezra D."/>
            <person name="Gonzalez J."/>
            <person name="Henrissat B."/>
            <person name="Kuo A."/>
            <person name="Liang C."/>
            <person name="Lipzen A."/>
            <person name="Lutzoni F."/>
            <person name="Magnuson J."/>
            <person name="Mondo S."/>
            <person name="Nolan M."/>
            <person name="Ohm R."/>
            <person name="Pangilinan J."/>
            <person name="Park H.-J."/>
            <person name="Ramirez L."/>
            <person name="Alfaro M."/>
            <person name="Sun H."/>
            <person name="Tritt A."/>
            <person name="Yoshinaga Y."/>
            <person name="Zwiers L.-H."/>
            <person name="Turgeon B."/>
            <person name="Goodwin S."/>
            <person name="Spatafora J."/>
            <person name="Crous P."/>
            <person name="Grigoriev I."/>
        </authorList>
    </citation>
    <scope>NUCLEOTIDE SEQUENCE</scope>
    <source>
        <strain evidence="8">CBS 122368</strain>
    </source>
</reference>
<keyword evidence="3 6" id="KW-0349">Heme</keyword>
<dbReference type="InterPro" id="IPR050121">
    <property type="entry name" value="Cytochrome_P450_monoxygenase"/>
</dbReference>
<evidence type="ECO:0000313" key="9">
    <source>
        <dbReference type="Proteomes" id="UP000800094"/>
    </source>
</evidence>
<organism evidence="8 9">
    <name type="scientific">Trematosphaeria pertusa</name>
    <dbReference type="NCBI Taxonomy" id="390896"/>
    <lineage>
        <taxon>Eukaryota</taxon>
        <taxon>Fungi</taxon>
        <taxon>Dikarya</taxon>
        <taxon>Ascomycota</taxon>
        <taxon>Pezizomycotina</taxon>
        <taxon>Dothideomycetes</taxon>
        <taxon>Pleosporomycetidae</taxon>
        <taxon>Pleosporales</taxon>
        <taxon>Massarineae</taxon>
        <taxon>Trematosphaeriaceae</taxon>
        <taxon>Trematosphaeria</taxon>
    </lineage>
</organism>
<evidence type="ECO:0000256" key="7">
    <source>
        <dbReference type="SAM" id="Phobius"/>
    </source>
</evidence>
<feature type="transmembrane region" description="Helical" evidence="7">
    <location>
        <begin position="36"/>
        <end position="58"/>
    </location>
</feature>
<keyword evidence="9" id="KW-1185">Reference proteome</keyword>
<protein>
    <submittedName>
        <fullName evidence="8">Cytochrome P450 monooxygenase</fullName>
    </submittedName>
</protein>
<dbReference type="PRINTS" id="PR00463">
    <property type="entry name" value="EP450I"/>
</dbReference>
<sequence length="522" mass="60207">MNAAANIRYPNATYEQDVWHGWPCWIFDRWQVAPGLTLRLVSTLFIAYVIGQLLYNLYFHPLRKYPGSFWARASLLWRFYHSMGGRFHLVIDKCHKRYGDVFRVSPNELSFASAGAWRAIYGPRSQGGVAKIPKNELYDMFGAGFEVASVGVERDPRLAAQKRELFAAAFSAKGLAQQEAVIRRQVDEWVQKLGQLGDTEQGIDMTKWFIYLGFDLVGEMSFGESFGCVRRGASHDWLDLMLGHMLVITLMDNLRRIPLCLTIARCIPSKWTVGIRDKMVRYAKDKTAARLRNTTEQRDFLNAVVEKVRKGEMSEEEMAATSSNLAMAGGETTGTVMTTTTYYLLKNPSVHETLKKEIRTAYKNFSDIDYASATQLPYLMGVLKEVMRIFPVAAQGVPRESPGVMVERHYVPKGTEFYVSPWTTNHDERYWNKPYAFKPERWVDPECKDTKEASQPFLLGPRACLGRLFAYAQMSVQLAKMVYVYDMELVDQDLDWEQSCRMHFLWWKPELYVRFRRRGMQT</sequence>
<evidence type="ECO:0000256" key="6">
    <source>
        <dbReference type="PIRSR" id="PIRSR602401-1"/>
    </source>
</evidence>
<keyword evidence="7" id="KW-1133">Transmembrane helix</keyword>
<dbReference type="Pfam" id="PF00067">
    <property type="entry name" value="p450"/>
    <property type="match status" value="1"/>
</dbReference>